<name>A0A0L6V5Y3_9BASI</name>
<keyword evidence="1" id="KW-0812">Transmembrane</keyword>
<proteinExistence type="predicted"/>
<protein>
    <submittedName>
        <fullName evidence="2">Uncharacterized protein</fullName>
    </submittedName>
</protein>
<keyword evidence="3" id="KW-1185">Reference proteome</keyword>
<dbReference type="EMBL" id="LAVV01007436">
    <property type="protein sequence ID" value="KNZ55937.1"/>
    <property type="molecule type" value="Genomic_DNA"/>
</dbReference>
<evidence type="ECO:0000313" key="3">
    <source>
        <dbReference type="Proteomes" id="UP000037035"/>
    </source>
</evidence>
<keyword evidence="1" id="KW-0472">Membrane</keyword>
<organism evidence="2 3">
    <name type="scientific">Puccinia sorghi</name>
    <dbReference type="NCBI Taxonomy" id="27349"/>
    <lineage>
        <taxon>Eukaryota</taxon>
        <taxon>Fungi</taxon>
        <taxon>Dikarya</taxon>
        <taxon>Basidiomycota</taxon>
        <taxon>Pucciniomycotina</taxon>
        <taxon>Pucciniomycetes</taxon>
        <taxon>Pucciniales</taxon>
        <taxon>Pucciniaceae</taxon>
        <taxon>Puccinia</taxon>
    </lineage>
</organism>
<evidence type="ECO:0000256" key="1">
    <source>
        <dbReference type="SAM" id="Phobius"/>
    </source>
</evidence>
<feature type="transmembrane region" description="Helical" evidence="1">
    <location>
        <begin position="107"/>
        <end position="129"/>
    </location>
</feature>
<sequence length="141" mass="15984">MPHLIQTLAQTKQIHLRQAQLNPLFANNNVKPLSTSLAGPSFPQKSDPDAANTAIYLFQDTVASSFPVEELVVGFSALNKPSKAKIFLRIDTHNRAKWMQYEIKKILATRCYLSISSGTLAITYFIFYFPSHVINHFSFFF</sequence>
<reference evidence="2 3" key="1">
    <citation type="submission" date="2015-08" db="EMBL/GenBank/DDBJ databases">
        <title>Next Generation Sequencing and Analysis of the Genome of Puccinia sorghi L Schw, the Causal Agent of Maize Common Rust.</title>
        <authorList>
            <person name="Rochi L."/>
            <person name="Burguener G."/>
            <person name="Darino M."/>
            <person name="Turjanski A."/>
            <person name="Kreff E."/>
            <person name="Dieguez M.J."/>
            <person name="Sacco F."/>
        </authorList>
    </citation>
    <scope>NUCLEOTIDE SEQUENCE [LARGE SCALE GENOMIC DNA]</scope>
    <source>
        <strain evidence="2 3">RO10H11247</strain>
    </source>
</reference>
<comment type="caution">
    <text evidence="2">The sequence shown here is derived from an EMBL/GenBank/DDBJ whole genome shotgun (WGS) entry which is preliminary data.</text>
</comment>
<dbReference type="VEuPathDB" id="FungiDB:VP01_253g7"/>
<accession>A0A0L6V5Y3</accession>
<keyword evidence="1" id="KW-1133">Transmembrane helix</keyword>
<evidence type="ECO:0000313" key="2">
    <source>
        <dbReference type="EMBL" id="KNZ55937.1"/>
    </source>
</evidence>
<gene>
    <name evidence="2" type="ORF">VP01_253g7</name>
</gene>
<dbReference type="AlphaFoldDB" id="A0A0L6V5Y3"/>
<dbReference type="Proteomes" id="UP000037035">
    <property type="component" value="Unassembled WGS sequence"/>
</dbReference>